<dbReference type="SUPFAM" id="SSF56784">
    <property type="entry name" value="HAD-like"/>
    <property type="match status" value="1"/>
</dbReference>
<evidence type="ECO:0000256" key="3">
    <source>
        <dbReference type="ARBA" id="ARBA00001947"/>
    </source>
</evidence>
<dbReference type="PIRSF" id="PIRSF004682">
    <property type="entry name" value="GmhB"/>
    <property type="match status" value="1"/>
</dbReference>
<dbReference type="GO" id="GO:0005737">
    <property type="term" value="C:cytoplasm"/>
    <property type="evidence" value="ECO:0007669"/>
    <property type="project" value="UniProtKB-SubCell"/>
</dbReference>
<name>A0A501X480_9GAMM</name>
<feature type="active site" description="Nucleophile" evidence="15">
    <location>
        <position position="11"/>
    </location>
</feature>
<evidence type="ECO:0000256" key="9">
    <source>
        <dbReference type="ARBA" id="ARBA00022801"/>
    </source>
</evidence>
<organism evidence="18 19">
    <name type="scientific">Maribrevibacterium harenarium</name>
    <dbReference type="NCBI Taxonomy" id="2589817"/>
    <lineage>
        <taxon>Bacteria</taxon>
        <taxon>Pseudomonadati</taxon>
        <taxon>Pseudomonadota</taxon>
        <taxon>Gammaproteobacteria</taxon>
        <taxon>Oceanospirillales</taxon>
        <taxon>Oceanospirillaceae</taxon>
        <taxon>Maribrevibacterium</taxon>
    </lineage>
</organism>
<gene>
    <name evidence="18" type="primary">gmhB</name>
    <name evidence="18" type="ORF">FJM67_01485</name>
</gene>
<evidence type="ECO:0000256" key="7">
    <source>
        <dbReference type="ARBA" id="ARBA00022490"/>
    </source>
</evidence>
<dbReference type="CDD" id="cd07503">
    <property type="entry name" value="HAD_HisB-N"/>
    <property type="match status" value="1"/>
</dbReference>
<comment type="caution">
    <text evidence="18">The sequence shown here is derived from an EMBL/GenBank/DDBJ whole genome shotgun (WGS) entry which is preliminary data.</text>
</comment>
<evidence type="ECO:0000256" key="2">
    <source>
        <dbReference type="ARBA" id="ARBA00001946"/>
    </source>
</evidence>
<dbReference type="GO" id="GO:0005975">
    <property type="term" value="P:carbohydrate metabolic process"/>
    <property type="evidence" value="ECO:0007669"/>
    <property type="project" value="InterPro"/>
</dbReference>
<dbReference type="Pfam" id="PF13242">
    <property type="entry name" value="Hydrolase_like"/>
    <property type="match status" value="1"/>
</dbReference>
<dbReference type="InterPro" id="IPR006543">
    <property type="entry name" value="Histidinol-phos"/>
</dbReference>
<dbReference type="NCBIfam" id="NF006506">
    <property type="entry name" value="PRK08942.1"/>
    <property type="match status" value="1"/>
</dbReference>
<keyword evidence="7 14" id="KW-0963">Cytoplasm</keyword>
<evidence type="ECO:0000256" key="1">
    <source>
        <dbReference type="ARBA" id="ARBA00001226"/>
    </source>
</evidence>
<dbReference type="PANTHER" id="PTHR42891">
    <property type="entry name" value="D-GLYCERO-BETA-D-MANNO-HEPTOSE-1,7-BISPHOSPHATE 7-PHOSPHATASE"/>
    <property type="match status" value="1"/>
</dbReference>
<evidence type="ECO:0000256" key="13">
    <source>
        <dbReference type="ARBA" id="ARBA00061616"/>
    </source>
</evidence>
<evidence type="ECO:0000256" key="10">
    <source>
        <dbReference type="ARBA" id="ARBA00022833"/>
    </source>
</evidence>
<evidence type="ECO:0000256" key="12">
    <source>
        <dbReference type="ARBA" id="ARBA00023277"/>
    </source>
</evidence>
<comment type="catalytic activity">
    <reaction evidence="1">
        <text>D-glycero-beta-D-manno-heptose 1,7-bisphosphate + H2O = D-glycero-beta-D-manno-heptose 1-phosphate + phosphate</text>
        <dbReference type="Rhea" id="RHEA:28518"/>
        <dbReference type="ChEBI" id="CHEBI:15377"/>
        <dbReference type="ChEBI" id="CHEBI:43474"/>
        <dbReference type="ChEBI" id="CHEBI:60208"/>
        <dbReference type="ChEBI" id="CHEBI:61593"/>
        <dbReference type="EC" id="3.1.3.82"/>
    </reaction>
</comment>
<feature type="active site" description="Proton donor" evidence="15">
    <location>
        <position position="13"/>
    </location>
</feature>
<evidence type="ECO:0000313" key="19">
    <source>
        <dbReference type="Proteomes" id="UP000315901"/>
    </source>
</evidence>
<dbReference type="FunFam" id="3.40.50.1000:FF:000168">
    <property type="entry name" value="D,D-heptose 1,7-bisphosphate phosphatase"/>
    <property type="match status" value="1"/>
</dbReference>
<proteinExistence type="inferred from homology"/>
<evidence type="ECO:0000256" key="14">
    <source>
        <dbReference type="PIRNR" id="PIRNR004682"/>
    </source>
</evidence>
<evidence type="ECO:0000256" key="4">
    <source>
        <dbReference type="ARBA" id="ARBA00004496"/>
    </source>
</evidence>
<keyword evidence="9 14" id="KW-0378">Hydrolase</keyword>
<feature type="binding site" evidence="17">
    <location>
        <position position="95"/>
    </location>
    <ligand>
        <name>Zn(2+)</name>
        <dbReference type="ChEBI" id="CHEBI:29105"/>
    </ligand>
</feature>
<feature type="binding site" evidence="17">
    <location>
        <position position="93"/>
    </location>
    <ligand>
        <name>Zn(2+)</name>
        <dbReference type="ChEBI" id="CHEBI:29105"/>
    </ligand>
</feature>
<evidence type="ECO:0000256" key="15">
    <source>
        <dbReference type="PIRSR" id="PIRSR004682-1"/>
    </source>
</evidence>
<dbReference type="InterPro" id="IPR036412">
    <property type="entry name" value="HAD-like_sf"/>
</dbReference>
<comment type="pathway">
    <text evidence="5">Nucleotide-sugar biosynthesis; ADP-L-glycero-beta-D-manno-heptose biosynthesis; ADP-L-glycero-beta-D-manno-heptose from D-glycero-beta-D-manno-heptose 7-phosphate: step 2/4.</text>
</comment>
<dbReference type="Gene3D" id="3.40.50.1000">
    <property type="entry name" value="HAD superfamily/HAD-like"/>
    <property type="match status" value="1"/>
</dbReference>
<comment type="subcellular location">
    <subcellularLocation>
        <location evidence="4 14">Cytoplasm</location>
    </subcellularLocation>
</comment>
<dbReference type="GO" id="GO:0046872">
    <property type="term" value="F:metal ion binding"/>
    <property type="evidence" value="ECO:0007669"/>
    <property type="project" value="UniProtKB-KW"/>
</dbReference>
<keyword evidence="12 14" id="KW-0119">Carbohydrate metabolism</keyword>
<dbReference type="NCBIfam" id="TIGR01656">
    <property type="entry name" value="Histidinol-ppas"/>
    <property type="match status" value="1"/>
</dbReference>
<keyword evidence="8 17" id="KW-0479">Metal-binding</keyword>
<feature type="binding site" evidence="17">
    <location>
        <position position="103"/>
    </location>
    <ligand>
        <name>Zn(2+)</name>
        <dbReference type="ChEBI" id="CHEBI:29105"/>
    </ligand>
</feature>
<keyword evidence="11 17" id="KW-0460">Magnesium</keyword>
<sequence>MASIKPIILLDRDGVINQDSDAYVKSVEEWIPIPGSIKAIAALSKAGFRVFVVTNQSGVGRGYYSEAVLQAMHDKMVQLVTDEGGQIEGIEYCPHTPEENCQCRKPLPGMIEAIETKTGLNFEQHPAIMVGDSLRDLEAGKARSCHPVLVLTGKGRQTQYKQIDFYFDVYSDLAAFTLATLHKYA</sequence>
<dbReference type="InterPro" id="IPR023214">
    <property type="entry name" value="HAD_sf"/>
</dbReference>
<accession>A0A501X480</accession>
<reference evidence="18 19" key="1">
    <citation type="submission" date="2019-06" db="EMBL/GenBank/DDBJ databases">
        <title>A novel bacterium of genus Marinomonas, isolated from coastal sand.</title>
        <authorList>
            <person name="Huang H."/>
            <person name="Mo K."/>
            <person name="Hu Y."/>
        </authorList>
    </citation>
    <scope>NUCLEOTIDE SEQUENCE [LARGE SCALE GENOMIC DNA]</scope>
    <source>
        <strain evidence="18 19">HB171799</strain>
    </source>
</reference>
<feature type="binding site" evidence="17">
    <location>
        <position position="11"/>
    </location>
    <ligand>
        <name>Mg(2+)</name>
        <dbReference type="ChEBI" id="CHEBI:18420"/>
    </ligand>
</feature>
<evidence type="ECO:0000256" key="6">
    <source>
        <dbReference type="ARBA" id="ARBA00011245"/>
    </source>
</evidence>
<feature type="site" description="Stabilizes the phosphoryl group" evidence="16">
    <location>
        <position position="105"/>
    </location>
</feature>
<dbReference type="OrthoDB" id="9781367at2"/>
<feature type="binding site" evidence="17">
    <location>
        <position position="101"/>
    </location>
    <ligand>
        <name>Zn(2+)</name>
        <dbReference type="ChEBI" id="CHEBI:29105"/>
    </ligand>
</feature>
<comment type="similarity">
    <text evidence="13 14">Belongs to the gmhB family.</text>
</comment>
<comment type="cofactor">
    <cofactor evidence="3 17">
        <name>Zn(2+)</name>
        <dbReference type="ChEBI" id="CHEBI:29105"/>
    </cofactor>
</comment>
<evidence type="ECO:0000256" key="11">
    <source>
        <dbReference type="ARBA" id="ARBA00022842"/>
    </source>
</evidence>
<dbReference type="InterPro" id="IPR006549">
    <property type="entry name" value="HAD-SF_hydro_IIIA"/>
</dbReference>
<dbReference type="PANTHER" id="PTHR42891:SF1">
    <property type="entry name" value="D-GLYCERO-BETA-D-MANNO-HEPTOSE-1,7-BISPHOSPHATE 7-PHOSPHATASE"/>
    <property type="match status" value="1"/>
</dbReference>
<comment type="subunit">
    <text evidence="6">Monomer.</text>
</comment>
<feature type="binding site" evidence="17">
    <location>
        <position position="132"/>
    </location>
    <ligand>
        <name>Mg(2+)</name>
        <dbReference type="ChEBI" id="CHEBI:18420"/>
    </ligand>
</feature>
<keyword evidence="19" id="KW-1185">Reference proteome</keyword>
<dbReference type="NCBIfam" id="TIGR01662">
    <property type="entry name" value="HAD-SF-IIIA"/>
    <property type="match status" value="1"/>
</dbReference>
<dbReference type="RefSeq" id="WP_140586911.1">
    <property type="nucleotide sequence ID" value="NZ_VFRR01000002.1"/>
</dbReference>
<protein>
    <recommendedName>
        <fullName evidence="14">D,D-heptose 1,7-bisphosphate phosphatase</fullName>
        <ecNumber evidence="14">3.1.3.-</ecNumber>
    </recommendedName>
</protein>
<comment type="cofactor">
    <cofactor evidence="2 17">
        <name>Mg(2+)</name>
        <dbReference type="ChEBI" id="CHEBI:18420"/>
    </cofactor>
</comment>
<evidence type="ECO:0000256" key="16">
    <source>
        <dbReference type="PIRSR" id="PIRSR004682-3"/>
    </source>
</evidence>
<dbReference type="GO" id="GO:0034200">
    <property type="term" value="F:D-glycero-beta-D-manno-heptose 1,7-bisphosphate 7-phosphatase activity"/>
    <property type="evidence" value="ECO:0007669"/>
    <property type="project" value="UniProtKB-EC"/>
</dbReference>
<dbReference type="EMBL" id="VFRR01000002">
    <property type="protein sequence ID" value="TPE55248.1"/>
    <property type="molecule type" value="Genomic_DNA"/>
</dbReference>
<feature type="binding site" evidence="17">
    <location>
        <position position="13"/>
    </location>
    <ligand>
        <name>Mg(2+)</name>
        <dbReference type="ChEBI" id="CHEBI:18420"/>
    </ligand>
</feature>
<dbReference type="AlphaFoldDB" id="A0A501X480"/>
<evidence type="ECO:0000256" key="17">
    <source>
        <dbReference type="PIRSR" id="PIRSR004682-4"/>
    </source>
</evidence>
<evidence type="ECO:0000313" key="18">
    <source>
        <dbReference type="EMBL" id="TPE55248.1"/>
    </source>
</evidence>
<dbReference type="Proteomes" id="UP000315901">
    <property type="component" value="Unassembled WGS sequence"/>
</dbReference>
<feature type="site" description="Contributes to substrate recognition" evidence="16">
    <location>
        <position position="104"/>
    </location>
</feature>
<dbReference type="InterPro" id="IPR004446">
    <property type="entry name" value="Heptose_bisP_phosphatase"/>
</dbReference>
<evidence type="ECO:0000256" key="5">
    <source>
        <dbReference type="ARBA" id="ARBA00004708"/>
    </source>
</evidence>
<feature type="site" description="Stabilizes the phosphoryl group" evidence="16">
    <location>
        <position position="54"/>
    </location>
</feature>
<dbReference type="EC" id="3.1.3.-" evidence="14"/>
<keyword evidence="10 17" id="KW-0862">Zinc</keyword>
<evidence type="ECO:0000256" key="8">
    <source>
        <dbReference type="ARBA" id="ARBA00022723"/>
    </source>
</evidence>